<keyword evidence="1" id="KW-0812">Transmembrane</keyword>
<evidence type="ECO:0000313" key="2">
    <source>
        <dbReference type="EMBL" id="NJP98630.1"/>
    </source>
</evidence>
<reference evidence="2 3" key="1">
    <citation type="submission" date="2020-03" db="EMBL/GenBank/DDBJ databases">
        <title>WGS of actinomycetes isolated from Thailand.</title>
        <authorList>
            <person name="Thawai C."/>
        </authorList>
    </citation>
    <scope>NUCLEOTIDE SEQUENCE [LARGE SCALE GENOMIC DNA]</scope>
    <source>
        <strain evidence="2 3">FMUSA5-5</strain>
    </source>
</reference>
<dbReference type="EMBL" id="JAATEP010000099">
    <property type="protein sequence ID" value="NJP98630.1"/>
    <property type="molecule type" value="Genomic_DNA"/>
</dbReference>
<feature type="transmembrane region" description="Helical" evidence="1">
    <location>
        <begin position="112"/>
        <end position="135"/>
    </location>
</feature>
<keyword evidence="1" id="KW-1133">Transmembrane helix</keyword>
<keyword evidence="1" id="KW-0472">Membrane</keyword>
<feature type="transmembrane region" description="Helical" evidence="1">
    <location>
        <begin position="21"/>
        <end position="41"/>
    </location>
</feature>
<evidence type="ECO:0000256" key="1">
    <source>
        <dbReference type="SAM" id="Phobius"/>
    </source>
</evidence>
<accession>A0ABX1BQC9</accession>
<feature type="transmembrane region" description="Helical" evidence="1">
    <location>
        <begin position="141"/>
        <end position="167"/>
    </location>
</feature>
<protein>
    <recommendedName>
        <fullName evidence="4">ABC transporter permease</fullName>
    </recommendedName>
</protein>
<feature type="transmembrane region" description="Helical" evidence="1">
    <location>
        <begin position="75"/>
        <end position="91"/>
    </location>
</feature>
<name>A0ABX1BQC9_9ACTN</name>
<gene>
    <name evidence="2" type="ORF">HCN51_56010</name>
</gene>
<comment type="caution">
    <text evidence="2">The sequence shown here is derived from an EMBL/GenBank/DDBJ whole genome shotgun (WGS) entry which is preliminary data.</text>
</comment>
<dbReference type="RefSeq" id="WP_168021938.1">
    <property type="nucleotide sequence ID" value="NZ_JAATEP010000099.1"/>
</dbReference>
<evidence type="ECO:0000313" key="3">
    <source>
        <dbReference type="Proteomes" id="UP000696294"/>
    </source>
</evidence>
<dbReference type="Proteomes" id="UP000696294">
    <property type="component" value="Unassembled WGS sequence"/>
</dbReference>
<feature type="transmembrane region" description="Helical" evidence="1">
    <location>
        <begin position="229"/>
        <end position="251"/>
    </location>
</feature>
<organism evidence="2 3">
    <name type="scientific">Nonomuraea composti</name>
    <dbReference type="NCBI Taxonomy" id="2720023"/>
    <lineage>
        <taxon>Bacteria</taxon>
        <taxon>Bacillati</taxon>
        <taxon>Actinomycetota</taxon>
        <taxon>Actinomycetes</taxon>
        <taxon>Streptosporangiales</taxon>
        <taxon>Streptosporangiaceae</taxon>
        <taxon>Nonomuraea</taxon>
    </lineage>
</organism>
<feature type="transmembrane region" description="Helical" evidence="1">
    <location>
        <begin position="179"/>
        <end position="200"/>
    </location>
</feature>
<sequence>MNATAALLRLRTREIFRTWRIGVLPAVVVFLAASGPVLTQFTNDLLAAALGSGQAAITLPDPTALDANVQWTKNLTQFVVFVVVIMAAGAVNSEIRSGIAALTLVKPPSRTAYVLTHAVVLLAFTSVAVLLGAAVSWLVTWAVFGSALLGPVLAATAVWLVLAAVLITASLLASAAIDAVAGAAGIGIGAFFLLALLGVAPQAAEYTPAGLIPVTNALAAGTQTADHTLWWPIATGLLLASALLAAAAIVFRHREL</sequence>
<proteinExistence type="predicted"/>
<keyword evidence="3" id="KW-1185">Reference proteome</keyword>
<evidence type="ECO:0008006" key="4">
    <source>
        <dbReference type="Google" id="ProtNLM"/>
    </source>
</evidence>